<feature type="transmembrane region" description="Helical" evidence="1">
    <location>
        <begin position="81"/>
        <end position="102"/>
    </location>
</feature>
<keyword evidence="1" id="KW-0812">Transmembrane</keyword>
<dbReference type="PANTHER" id="PTHR35867:SF1">
    <property type="entry name" value="PROTEIN RSEC"/>
    <property type="match status" value="1"/>
</dbReference>
<dbReference type="Pfam" id="PF04246">
    <property type="entry name" value="RseC_MucC"/>
    <property type="match status" value="1"/>
</dbReference>
<reference evidence="2" key="1">
    <citation type="journal article" date="2021" name="PeerJ">
        <title>Extensive microbial diversity within the chicken gut microbiome revealed by metagenomics and culture.</title>
        <authorList>
            <person name="Gilroy R."/>
            <person name="Ravi A."/>
            <person name="Getino M."/>
            <person name="Pursley I."/>
            <person name="Horton D.L."/>
            <person name="Alikhan N.F."/>
            <person name="Baker D."/>
            <person name="Gharbi K."/>
            <person name="Hall N."/>
            <person name="Watson M."/>
            <person name="Adriaenssens E.M."/>
            <person name="Foster-Nyarko E."/>
            <person name="Jarju S."/>
            <person name="Secka A."/>
            <person name="Antonio M."/>
            <person name="Oren A."/>
            <person name="Chaudhuri R.R."/>
            <person name="La Ragione R."/>
            <person name="Hildebrand F."/>
            <person name="Pallen M.J."/>
        </authorList>
    </citation>
    <scope>NUCLEOTIDE SEQUENCE</scope>
    <source>
        <strain evidence="2">Gambia16-554</strain>
    </source>
</reference>
<dbReference type="PIRSF" id="PIRSF004923">
    <property type="entry name" value="RseC"/>
    <property type="match status" value="1"/>
</dbReference>
<reference evidence="2" key="2">
    <citation type="submission" date="2021-04" db="EMBL/GenBank/DDBJ databases">
        <authorList>
            <person name="Gilroy R."/>
        </authorList>
    </citation>
    <scope>NUCLEOTIDE SEQUENCE</scope>
    <source>
        <strain evidence="2">Gambia16-554</strain>
    </source>
</reference>
<protein>
    <submittedName>
        <fullName evidence="2">SoxR reducing system RseC family protein</fullName>
    </submittedName>
</protein>
<evidence type="ECO:0000313" key="2">
    <source>
        <dbReference type="EMBL" id="HIZ86202.1"/>
    </source>
</evidence>
<organism evidence="2 3">
    <name type="scientific">Candidatus Coprenecus stercoravium</name>
    <dbReference type="NCBI Taxonomy" id="2840735"/>
    <lineage>
        <taxon>Bacteria</taxon>
        <taxon>Pseudomonadati</taxon>
        <taxon>Bacteroidota</taxon>
        <taxon>Bacteroidia</taxon>
        <taxon>Bacteroidales</taxon>
        <taxon>Rikenellaceae</taxon>
        <taxon>Rikenellaceae incertae sedis</taxon>
        <taxon>Candidatus Coprenecus</taxon>
    </lineage>
</organism>
<evidence type="ECO:0000313" key="3">
    <source>
        <dbReference type="Proteomes" id="UP000824115"/>
    </source>
</evidence>
<gene>
    <name evidence="2" type="ORF">IAC04_06900</name>
</gene>
<sequence length="142" mass="15647">MKHSEPEIRHSGTVVSVSQFELKVEIKAQPACAGCQARSVCGASSGESRIIPVVRRDDGTFRPGDPVEVIIRQSQGFKAVLIAYIVPLFILLVLLLTLPMFFENEVVTGLGSLGFVALYYLVLARFRDRLNSGFTFTVEKTN</sequence>
<keyword evidence="1" id="KW-0472">Membrane</keyword>
<dbReference type="Proteomes" id="UP000824115">
    <property type="component" value="Unassembled WGS sequence"/>
</dbReference>
<comment type="caution">
    <text evidence="2">The sequence shown here is derived from an EMBL/GenBank/DDBJ whole genome shotgun (WGS) entry which is preliminary data.</text>
</comment>
<feature type="transmembrane region" description="Helical" evidence="1">
    <location>
        <begin position="108"/>
        <end position="126"/>
    </location>
</feature>
<accession>A0A9D2GQ82</accession>
<dbReference type="EMBL" id="DXAW01000117">
    <property type="protein sequence ID" value="HIZ86202.1"/>
    <property type="molecule type" value="Genomic_DNA"/>
</dbReference>
<dbReference type="PANTHER" id="PTHR35867">
    <property type="entry name" value="PROTEIN RSEC"/>
    <property type="match status" value="1"/>
</dbReference>
<evidence type="ECO:0000256" key="1">
    <source>
        <dbReference type="SAM" id="Phobius"/>
    </source>
</evidence>
<keyword evidence="1" id="KW-1133">Transmembrane helix</keyword>
<proteinExistence type="predicted"/>
<dbReference type="AlphaFoldDB" id="A0A9D2GQ82"/>
<name>A0A9D2GQ82_9BACT</name>
<dbReference type="InterPro" id="IPR007359">
    <property type="entry name" value="SigmaE_reg_RseC_MucC"/>
</dbReference>
<dbReference type="InterPro" id="IPR026268">
    <property type="entry name" value="RseC"/>
</dbReference>